<evidence type="ECO:0000313" key="1">
    <source>
        <dbReference type="EMBL" id="MBB5334929.1"/>
    </source>
</evidence>
<dbReference type="EMBL" id="JACHFH010000001">
    <property type="protein sequence ID" value="MBB5334929.1"/>
    <property type="molecule type" value="Genomic_DNA"/>
</dbReference>
<dbReference type="AlphaFoldDB" id="A0A840UD42"/>
<reference evidence="1 2" key="1">
    <citation type="submission" date="2020-08" db="EMBL/GenBank/DDBJ databases">
        <title>Genomic Encyclopedia of Type Strains, Phase IV (KMG-IV): sequencing the most valuable type-strain genomes for metagenomic binning, comparative biology and taxonomic classification.</title>
        <authorList>
            <person name="Goeker M."/>
        </authorList>
    </citation>
    <scope>NUCLEOTIDE SEQUENCE [LARGE SCALE GENOMIC DNA]</scope>
    <source>
        <strain evidence="1 2">DSM 24661</strain>
    </source>
</reference>
<gene>
    <name evidence="1" type="ORF">HNR32_000029</name>
</gene>
<dbReference type="Proteomes" id="UP000559117">
    <property type="component" value="Unassembled WGS sequence"/>
</dbReference>
<organism evidence="1 2">
    <name type="scientific">Pectinatus brassicae</name>
    <dbReference type="NCBI Taxonomy" id="862415"/>
    <lineage>
        <taxon>Bacteria</taxon>
        <taxon>Bacillati</taxon>
        <taxon>Bacillota</taxon>
        <taxon>Negativicutes</taxon>
        <taxon>Selenomonadales</taxon>
        <taxon>Selenomonadaceae</taxon>
        <taxon>Pectinatus</taxon>
    </lineage>
</organism>
<comment type="caution">
    <text evidence="1">The sequence shown here is derived from an EMBL/GenBank/DDBJ whole genome shotgun (WGS) entry which is preliminary data.</text>
</comment>
<sequence>MEIDIIQIRCTEINNEIILYIDIYVNLNTISSNSMIKLKRHYISVENKNIKILWQENTANQKRMTVVK</sequence>
<name>A0A840UD42_9FIRM</name>
<evidence type="ECO:0000313" key="2">
    <source>
        <dbReference type="Proteomes" id="UP000559117"/>
    </source>
</evidence>
<protein>
    <submittedName>
        <fullName evidence="1">Uncharacterized protein</fullName>
    </submittedName>
</protein>
<proteinExistence type="predicted"/>
<accession>A0A840UD42</accession>
<keyword evidence="2" id="KW-1185">Reference proteome</keyword>